<gene>
    <name evidence="1" type="ORF">BDN72DRAFT_826318</name>
</gene>
<name>A0ACD3AD21_9AGAR</name>
<dbReference type="Proteomes" id="UP000308600">
    <property type="component" value="Unassembled WGS sequence"/>
</dbReference>
<dbReference type="EMBL" id="ML208504">
    <property type="protein sequence ID" value="TFK63798.1"/>
    <property type="molecule type" value="Genomic_DNA"/>
</dbReference>
<organism evidence="1 2">
    <name type="scientific">Pluteus cervinus</name>
    <dbReference type="NCBI Taxonomy" id="181527"/>
    <lineage>
        <taxon>Eukaryota</taxon>
        <taxon>Fungi</taxon>
        <taxon>Dikarya</taxon>
        <taxon>Basidiomycota</taxon>
        <taxon>Agaricomycotina</taxon>
        <taxon>Agaricomycetes</taxon>
        <taxon>Agaricomycetidae</taxon>
        <taxon>Agaricales</taxon>
        <taxon>Pluteineae</taxon>
        <taxon>Pluteaceae</taxon>
        <taxon>Pluteus</taxon>
    </lineage>
</organism>
<evidence type="ECO:0000313" key="1">
    <source>
        <dbReference type="EMBL" id="TFK63798.1"/>
    </source>
</evidence>
<proteinExistence type="predicted"/>
<protein>
    <submittedName>
        <fullName evidence="1">Uncharacterized protein</fullName>
    </submittedName>
</protein>
<keyword evidence="2" id="KW-1185">Reference proteome</keyword>
<accession>A0ACD3AD21</accession>
<evidence type="ECO:0000313" key="2">
    <source>
        <dbReference type="Proteomes" id="UP000308600"/>
    </source>
</evidence>
<sequence>MAELNIENQSINAPNSQINFVANRLHTREDFTAEMNRLKELSSPSAAWNSQDRRDAPECHPKTRKLPLSKLTVWLNGSDSMDGSVRFIQGAPGTGKTTLVQTLARQVARTRQLGASFFFIRSSLDRRSLEKFAPTIARQLITSIPQLQPLICSTLRLDQDLFSKSIEGQWIQLVVEPLAQVQQELPSPVLILIDGIDECASESDQAYLVRSILRNMDKFGPKIKLLLTFRPQHNLQQAVSDFYISESWGMHLGDSQADYDDVRSYLGDAFADLDSTRHLVLGNVPWPPAGAIDQLTVRTQGQFIYASTAVGFISDETKHPVSQLKSLLNNQFNPAQALDNLYLMILVQIEDQLPFNYLQGLWHFLVHLSFFPSSPQSLAFHCGLDLMKVDLLLKKLSLLIHTQGEVIGFHHTSFIHFIVKPLFPHPYCVSHPYLPVFASHWQMSTSYTTLHISPDPNHTQPHAQTTQPPLVHDEFSRKIFLTVKNLVR</sequence>
<reference evidence="1 2" key="1">
    <citation type="journal article" date="2019" name="Nat. Ecol. Evol.">
        <title>Megaphylogeny resolves global patterns of mushroom evolution.</title>
        <authorList>
            <person name="Varga T."/>
            <person name="Krizsan K."/>
            <person name="Foldi C."/>
            <person name="Dima B."/>
            <person name="Sanchez-Garcia M."/>
            <person name="Sanchez-Ramirez S."/>
            <person name="Szollosi G.J."/>
            <person name="Szarkandi J.G."/>
            <person name="Papp V."/>
            <person name="Albert L."/>
            <person name="Andreopoulos W."/>
            <person name="Angelini C."/>
            <person name="Antonin V."/>
            <person name="Barry K.W."/>
            <person name="Bougher N.L."/>
            <person name="Buchanan P."/>
            <person name="Buyck B."/>
            <person name="Bense V."/>
            <person name="Catcheside P."/>
            <person name="Chovatia M."/>
            <person name="Cooper J."/>
            <person name="Damon W."/>
            <person name="Desjardin D."/>
            <person name="Finy P."/>
            <person name="Geml J."/>
            <person name="Haridas S."/>
            <person name="Hughes K."/>
            <person name="Justo A."/>
            <person name="Karasinski D."/>
            <person name="Kautmanova I."/>
            <person name="Kiss B."/>
            <person name="Kocsube S."/>
            <person name="Kotiranta H."/>
            <person name="LaButti K.M."/>
            <person name="Lechner B.E."/>
            <person name="Liimatainen K."/>
            <person name="Lipzen A."/>
            <person name="Lukacs Z."/>
            <person name="Mihaltcheva S."/>
            <person name="Morgado L.N."/>
            <person name="Niskanen T."/>
            <person name="Noordeloos M.E."/>
            <person name="Ohm R.A."/>
            <person name="Ortiz-Santana B."/>
            <person name="Ovrebo C."/>
            <person name="Racz N."/>
            <person name="Riley R."/>
            <person name="Savchenko A."/>
            <person name="Shiryaev A."/>
            <person name="Soop K."/>
            <person name="Spirin V."/>
            <person name="Szebenyi C."/>
            <person name="Tomsovsky M."/>
            <person name="Tulloss R.E."/>
            <person name="Uehling J."/>
            <person name="Grigoriev I.V."/>
            <person name="Vagvolgyi C."/>
            <person name="Papp T."/>
            <person name="Martin F.M."/>
            <person name="Miettinen O."/>
            <person name="Hibbett D.S."/>
            <person name="Nagy L.G."/>
        </authorList>
    </citation>
    <scope>NUCLEOTIDE SEQUENCE [LARGE SCALE GENOMIC DNA]</scope>
    <source>
        <strain evidence="1 2">NL-1719</strain>
    </source>
</reference>